<proteinExistence type="predicted"/>
<reference evidence="1" key="1">
    <citation type="submission" date="2022-06" db="EMBL/GenBank/DDBJ databases">
        <authorList>
            <person name="Berger JAMES D."/>
            <person name="Berger JAMES D."/>
        </authorList>
    </citation>
    <scope>NUCLEOTIDE SEQUENCE [LARGE SCALE GENOMIC DNA]</scope>
</reference>
<protein>
    <submittedName>
        <fullName evidence="2">Uncharacterized protein</fullName>
    </submittedName>
</protein>
<accession>A0AA85JM06</accession>
<keyword evidence="1" id="KW-1185">Reference proteome</keyword>
<reference evidence="2" key="2">
    <citation type="submission" date="2023-11" db="UniProtKB">
        <authorList>
            <consortium name="WormBaseParasite"/>
        </authorList>
    </citation>
    <scope>IDENTIFICATION</scope>
</reference>
<dbReference type="Proteomes" id="UP000050795">
    <property type="component" value="Unassembled WGS sequence"/>
</dbReference>
<name>A0AA85JM06_TRIRE</name>
<dbReference type="WBParaSite" id="TREG1_28780.1">
    <property type="protein sequence ID" value="TREG1_28780.1"/>
    <property type="gene ID" value="TREG1_28780"/>
</dbReference>
<evidence type="ECO:0000313" key="1">
    <source>
        <dbReference type="Proteomes" id="UP000050795"/>
    </source>
</evidence>
<evidence type="ECO:0000313" key="2">
    <source>
        <dbReference type="WBParaSite" id="TREG1_28780.1"/>
    </source>
</evidence>
<sequence length="99" mass="11225">MFSLGHMAIGPVGGWMFMSRCIKKGKIVVEMREIQHTIQCRLDTPLIECYTFGYNEKNSIVGMCDTDGNVRQQNVIFSHVSHSSIHSTNNKMRYLSVGL</sequence>
<organism evidence="1 2">
    <name type="scientific">Trichobilharzia regenti</name>
    <name type="common">Nasal bird schistosome</name>
    <dbReference type="NCBI Taxonomy" id="157069"/>
    <lineage>
        <taxon>Eukaryota</taxon>
        <taxon>Metazoa</taxon>
        <taxon>Spiralia</taxon>
        <taxon>Lophotrochozoa</taxon>
        <taxon>Platyhelminthes</taxon>
        <taxon>Trematoda</taxon>
        <taxon>Digenea</taxon>
        <taxon>Strigeidida</taxon>
        <taxon>Schistosomatoidea</taxon>
        <taxon>Schistosomatidae</taxon>
        <taxon>Trichobilharzia</taxon>
    </lineage>
</organism>
<dbReference type="AlphaFoldDB" id="A0AA85JM06"/>